<sequence>MLCHVSRSGRRADRGPAVSSCHQRWGRGGVHARGTEVSRTDSKVTMNIAEVTAIGRQHAAVGDLELSVCRLQGKEDSKIGMMTVQNQYCKPGRSQDALPILRVKLESPPTEESTDAEPIVQQDEKELMMMTGHTYITLKATAQRMATKGSDKALRIELVEHATRPAALFDPRKAIATTEALLDTGHEDNGFAEVHCLAAHCNGEVEGIVEPDAVCDERYSLRECIRQNNDLFREQLVNLPLTEVTMAELYPSMRLLVQ</sequence>
<organism evidence="2 3">
    <name type="scientific">Branchiostoma lanceolatum</name>
    <name type="common">Common lancelet</name>
    <name type="synonym">Amphioxus lanceolatum</name>
    <dbReference type="NCBI Taxonomy" id="7740"/>
    <lineage>
        <taxon>Eukaryota</taxon>
        <taxon>Metazoa</taxon>
        <taxon>Chordata</taxon>
        <taxon>Cephalochordata</taxon>
        <taxon>Leptocardii</taxon>
        <taxon>Amphioxiformes</taxon>
        <taxon>Branchiostomatidae</taxon>
        <taxon>Branchiostoma</taxon>
    </lineage>
</organism>
<name>A0A8K0EH42_BRALA</name>
<evidence type="ECO:0000313" key="3">
    <source>
        <dbReference type="Proteomes" id="UP000838412"/>
    </source>
</evidence>
<reference evidence="2" key="1">
    <citation type="submission" date="2022-01" db="EMBL/GenBank/DDBJ databases">
        <authorList>
            <person name="Braso-Vives M."/>
        </authorList>
    </citation>
    <scope>NUCLEOTIDE SEQUENCE</scope>
</reference>
<dbReference type="AlphaFoldDB" id="A0A8K0EH42"/>
<keyword evidence="3" id="KW-1185">Reference proteome</keyword>
<feature type="region of interest" description="Disordered" evidence="1">
    <location>
        <begin position="1"/>
        <end position="28"/>
    </location>
</feature>
<evidence type="ECO:0000256" key="1">
    <source>
        <dbReference type="SAM" id="MobiDB-lite"/>
    </source>
</evidence>
<dbReference type="EMBL" id="OV696701">
    <property type="protein sequence ID" value="CAH1248632.1"/>
    <property type="molecule type" value="Genomic_DNA"/>
</dbReference>
<evidence type="ECO:0000313" key="2">
    <source>
        <dbReference type="EMBL" id="CAH1248632.1"/>
    </source>
</evidence>
<gene>
    <name evidence="2" type="primary">Hypp8327</name>
    <name evidence="2" type="ORF">BLAG_LOCUS9951</name>
</gene>
<proteinExistence type="predicted"/>
<dbReference type="Proteomes" id="UP000838412">
    <property type="component" value="Chromosome 16"/>
</dbReference>
<protein>
    <submittedName>
        <fullName evidence="2">Hypp8327 protein</fullName>
    </submittedName>
</protein>
<accession>A0A8K0EH42</accession>